<dbReference type="GO" id="GO:0003700">
    <property type="term" value="F:DNA-binding transcription factor activity"/>
    <property type="evidence" value="ECO:0007669"/>
    <property type="project" value="UniProtKB-UniRule"/>
</dbReference>
<evidence type="ECO:0000256" key="2">
    <source>
        <dbReference type="ARBA" id="ARBA00023015"/>
    </source>
</evidence>
<dbReference type="GO" id="GO:0016602">
    <property type="term" value="C:CCAAT-binding factor complex"/>
    <property type="evidence" value="ECO:0007669"/>
    <property type="project" value="InterPro"/>
</dbReference>
<feature type="compositionally biased region" description="Basic residues" evidence="8">
    <location>
        <begin position="226"/>
        <end position="236"/>
    </location>
</feature>
<reference evidence="10" key="1">
    <citation type="submission" date="2016-11" db="UniProtKB">
        <authorList>
            <consortium name="WormBaseParasite"/>
        </authorList>
    </citation>
    <scope>IDENTIFICATION</scope>
</reference>
<dbReference type="AlphaFoldDB" id="A0A1I7YNG1"/>
<keyword evidence="5 7" id="KW-0804">Transcription</keyword>
<dbReference type="InterPro" id="IPR018362">
    <property type="entry name" value="CCAAT-binding_factor_CS"/>
</dbReference>
<organism evidence="9 10">
    <name type="scientific">Steinernema glaseri</name>
    <dbReference type="NCBI Taxonomy" id="37863"/>
    <lineage>
        <taxon>Eukaryota</taxon>
        <taxon>Metazoa</taxon>
        <taxon>Ecdysozoa</taxon>
        <taxon>Nematoda</taxon>
        <taxon>Chromadorea</taxon>
        <taxon>Rhabditida</taxon>
        <taxon>Tylenchina</taxon>
        <taxon>Panagrolaimomorpha</taxon>
        <taxon>Strongyloidoidea</taxon>
        <taxon>Steinernematidae</taxon>
        <taxon>Steinernema</taxon>
    </lineage>
</organism>
<evidence type="ECO:0000256" key="1">
    <source>
        <dbReference type="ARBA" id="ARBA00004123"/>
    </source>
</evidence>
<comment type="function">
    <text evidence="7">Component of the sequence-specific heterotrimeric transcription factor (NF-Y) which specifically recognizes a 5'-CCAAT-3' box motif found in the promoters of its target genes.</text>
</comment>
<evidence type="ECO:0000313" key="10">
    <source>
        <dbReference type="WBParaSite" id="L893_g18096.t1"/>
    </source>
</evidence>
<feature type="region of interest" description="Disordered" evidence="8">
    <location>
        <begin position="226"/>
        <end position="266"/>
    </location>
</feature>
<dbReference type="Pfam" id="PF02045">
    <property type="entry name" value="CBFB_NFYA"/>
    <property type="match status" value="1"/>
</dbReference>
<dbReference type="WBParaSite" id="L893_g18096.t1">
    <property type="protein sequence ID" value="L893_g18096.t1"/>
    <property type="gene ID" value="L893_g18096"/>
</dbReference>
<keyword evidence="9" id="KW-1185">Reference proteome</keyword>
<keyword evidence="6 7" id="KW-0539">Nucleus</keyword>
<name>A0A1I7YNG1_9BILA</name>
<dbReference type="PROSITE" id="PS00686">
    <property type="entry name" value="NFYA_HAP2_1"/>
    <property type="match status" value="1"/>
</dbReference>
<feature type="region of interest" description="Disordered" evidence="8">
    <location>
        <begin position="114"/>
        <end position="133"/>
    </location>
</feature>
<dbReference type="PRINTS" id="PR00616">
    <property type="entry name" value="CCAATSUBUNTB"/>
</dbReference>
<dbReference type="PANTHER" id="PTHR12632">
    <property type="entry name" value="TRANSCRIPTION FACTOR NF-Y ALPHA-RELATED"/>
    <property type="match status" value="1"/>
</dbReference>
<evidence type="ECO:0000313" key="9">
    <source>
        <dbReference type="Proteomes" id="UP000095287"/>
    </source>
</evidence>
<dbReference type="GO" id="GO:0003677">
    <property type="term" value="F:DNA binding"/>
    <property type="evidence" value="ECO:0007669"/>
    <property type="project" value="UniProtKB-KW"/>
</dbReference>
<keyword evidence="4" id="KW-0010">Activator</keyword>
<evidence type="ECO:0000256" key="3">
    <source>
        <dbReference type="ARBA" id="ARBA00023125"/>
    </source>
</evidence>
<dbReference type="SMART" id="SM00521">
    <property type="entry name" value="CBF"/>
    <property type="match status" value="1"/>
</dbReference>
<accession>A0A1I7YNG1</accession>
<dbReference type="Proteomes" id="UP000095287">
    <property type="component" value="Unplaced"/>
</dbReference>
<dbReference type="Gene3D" id="6.10.250.2430">
    <property type="match status" value="1"/>
</dbReference>
<dbReference type="PROSITE" id="PS51152">
    <property type="entry name" value="NFYA_HAP2_2"/>
    <property type="match status" value="1"/>
</dbReference>
<keyword evidence="2 7" id="KW-0805">Transcription regulation</keyword>
<evidence type="ECO:0000256" key="8">
    <source>
        <dbReference type="SAM" id="MobiDB-lite"/>
    </source>
</evidence>
<comment type="subcellular location">
    <subcellularLocation>
        <location evidence="1 7">Nucleus</location>
    </subcellularLocation>
</comment>
<sequence length="294" mass="32362">MSVVVISPMPEEFRRHTRIGGALSLSHGGQHQYVQHHRSPPCSAPSAQQQHIVTSSAQCITQSQYPSMRFVPVSNGDETKSTYVIIPDGTAIQQKATEQAIHVAPQDAFRDTVSSCDSVSTDGSRRSPDLYPPSGSKIVDYQNVCQVIPQEGAQPIIIQLVPSAPSSSAVVSQPATEQIPVQAAPKEEEPLYVNAKQYNRILKRRLTRAKLEQQGLIPKERRKYLHESRHKHALKRQRGEGGKFDSAGSFSEDAGSPKENCLKSPEAITEQVRTVFQRTSCDEDSHDSLQSVSV</sequence>
<evidence type="ECO:0000256" key="7">
    <source>
        <dbReference type="RuleBase" id="RU367155"/>
    </source>
</evidence>
<comment type="subunit">
    <text evidence="7">Heterotrimer.</text>
</comment>
<evidence type="ECO:0000256" key="4">
    <source>
        <dbReference type="ARBA" id="ARBA00023159"/>
    </source>
</evidence>
<protein>
    <recommendedName>
        <fullName evidence="7">Nuclear transcription factor Y subunit</fullName>
    </recommendedName>
</protein>
<evidence type="ECO:0000256" key="6">
    <source>
        <dbReference type="ARBA" id="ARBA00023242"/>
    </source>
</evidence>
<evidence type="ECO:0000256" key="5">
    <source>
        <dbReference type="ARBA" id="ARBA00023163"/>
    </source>
</evidence>
<keyword evidence="3 7" id="KW-0238">DNA-binding</keyword>
<proteinExistence type="inferred from homology"/>
<dbReference type="InterPro" id="IPR001289">
    <property type="entry name" value="NFYA"/>
</dbReference>
<comment type="similarity">
    <text evidence="7">Belongs to the NFYA/HAP2 subunit family.</text>
</comment>